<reference evidence="2 3" key="1">
    <citation type="submission" date="2023-10" db="EMBL/GenBank/DDBJ databases">
        <title>Draft genome sequence of Xylaria bambusicola isolate GMP-LS, the root and basal stem rot pathogen of sugarcane in Indonesia.</title>
        <authorList>
            <person name="Selvaraj P."/>
            <person name="Muralishankar V."/>
            <person name="Muruganantham S."/>
            <person name="Sp S."/>
            <person name="Haryani S."/>
            <person name="Lau K.J.X."/>
            <person name="Naqvi N.I."/>
        </authorList>
    </citation>
    <scope>NUCLEOTIDE SEQUENCE [LARGE SCALE GENOMIC DNA]</scope>
    <source>
        <strain evidence="2">GMP-LS</strain>
    </source>
</reference>
<dbReference type="AlphaFoldDB" id="A0AAN7URS9"/>
<dbReference type="InterPro" id="IPR000073">
    <property type="entry name" value="AB_hydrolase_1"/>
</dbReference>
<accession>A0AAN7URS9</accession>
<dbReference type="Proteomes" id="UP001305414">
    <property type="component" value="Unassembled WGS sequence"/>
</dbReference>
<protein>
    <recommendedName>
        <fullName evidence="1">AB hydrolase-1 domain-containing protein</fullName>
    </recommendedName>
</protein>
<dbReference type="SUPFAM" id="SSF53474">
    <property type="entry name" value="alpha/beta-Hydrolases"/>
    <property type="match status" value="1"/>
</dbReference>
<dbReference type="PANTHER" id="PTHR45763:SF46">
    <property type="entry name" value="AB HYDROLASE-1 DOMAIN-CONTAINING PROTEIN"/>
    <property type="match status" value="1"/>
</dbReference>
<evidence type="ECO:0000313" key="2">
    <source>
        <dbReference type="EMBL" id="KAK5634423.1"/>
    </source>
</evidence>
<dbReference type="InterPro" id="IPR029058">
    <property type="entry name" value="AB_hydrolase_fold"/>
</dbReference>
<proteinExistence type="predicted"/>
<feature type="domain" description="AB hydrolase-1" evidence="1">
    <location>
        <begin position="16"/>
        <end position="77"/>
    </location>
</feature>
<evidence type="ECO:0000259" key="1">
    <source>
        <dbReference type="Pfam" id="PF00561"/>
    </source>
</evidence>
<comment type="caution">
    <text evidence="2">The sequence shown here is derived from an EMBL/GenBank/DDBJ whole genome shotgun (WGS) entry which is preliminary data.</text>
</comment>
<evidence type="ECO:0000313" key="3">
    <source>
        <dbReference type="Proteomes" id="UP001305414"/>
    </source>
</evidence>
<organism evidence="2 3">
    <name type="scientific">Xylaria bambusicola</name>
    <dbReference type="NCBI Taxonomy" id="326684"/>
    <lineage>
        <taxon>Eukaryota</taxon>
        <taxon>Fungi</taxon>
        <taxon>Dikarya</taxon>
        <taxon>Ascomycota</taxon>
        <taxon>Pezizomycotina</taxon>
        <taxon>Sordariomycetes</taxon>
        <taxon>Xylariomycetidae</taxon>
        <taxon>Xylariales</taxon>
        <taxon>Xylariaceae</taxon>
        <taxon>Xylaria</taxon>
    </lineage>
</organism>
<dbReference type="Gene3D" id="3.40.50.1820">
    <property type="entry name" value="alpha/beta hydrolase"/>
    <property type="match status" value="1"/>
</dbReference>
<dbReference type="EMBL" id="JAWHQM010000041">
    <property type="protein sequence ID" value="KAK5634423.1"/>
    <property type="molecule type" value="Genomic_DNA"/>
</dbReference>
<dbReference type="PANTHER" id="PTHR45763">
    <property type="entry name" value="HYDROLASE, ALPHA/BETA FOLD FAMILY PROTEIN, EXPRESSED-RELATED"/>
    <property type="match status" value="1"/>
</dbReference>
<name>A0AAN7URS9_9PEZI</name>
<dbReference type="Pfam" id="PF00561">
    <property type="entry name" value="Abhydrolase_1"/>
    <property type="match status" value="1"/>
</dbReference>
<sequence length="246" mass="28372">MLSSRMEGALFDTPAIARITVVDRPGYGLSSPQPNRTILDHVKDIEYLAQHLGLDSYGCLGISGGGPYALACAAVLPADKLKERLLTEDDLVDWWHWVGFTFGFAYFQWACRWWFSRETFGRLDLTDQERFDRFRREWSKAKLMAHPKDAAAFKDPDRVQWLARIQREAYNQGFHGFSLDGKLESHNFGFQIQDIRSDLFIHRWYGKYDTHVPGSQGENIAARLSPNARLRIEDETHGSLTWNCRV</sequence>
<gene>
    <name evidence="2" type="ORF">RRF57_010136</name>
</gene>
<keyword evidence="3" id="KW-1185">Reference proteome</keyword>